<dbReference type="GO" id="GO:0004340">
    <property type="term" value="F:glucokinase activity"/>
    <property type="evidence" value="ECO:0007669"/>
    <property type="project" value="InterPro"/>
</dbReference>
<dbReference type="GO" id="GO:0005524">
    <property type="term" value="F:ATP binding"/>
    <property type="evidence" value="ECO:0007669"/>
    <property type="project" value="InterPro"/>
</dbReference>
<accession>A0A5B9DPH3</accession>
<dbReference type="PANTHER" id="PTHR47690:SF1">
    <property type="entry name" value="GLUCOKINASE"/>
    <property type="match status" value="1"/>
</dbReference>
<dbReference type="OrthoDB" id="9800595at2"/>
<sequence length="331" mass="35314">MNDYSRRALVADIGGTNFRLAITDIDRLTIEHFALLSTGDFTRPQDAIERYLKTVPFRPEMVALALAGPVDNDTARLTNRPWEFTKADIQAVTGAETVLLINDFEALALAVPTLTDYDLHEVKRGKLAKGHNRMVVGPGTGLGLSGLLWQNGEWLPIASEGGHMSFGARDAAELELVEAMDLKPGVVTAERLLSGAGLAALYNALAGGKTEPRDQFSAARITKAAIARQDPVAVRALDQFVIWLARFASDMALAFGARGGIYIGGGIAPNIIPALESPAFARAFSENHEVAGFFEDIPVWVIKDGADAELKGAALALARLAPSTAPVTLKA</sequence>
<dbReference type="EMBL" id="CP041690">
    <property type="protein sequence ID" value="QEE20912.1"/>
    <property type="molecule type" value="Genomic_DNA"/>
</dbReference>
<gene>
    <name evidence="4" type="ORF">FNA67_12315</name>
</gene>
<dbReference type="Gene3D" id="3.30.420.40">
    <property type="match status" value="1"/>
</dbReference>
<evidence type="ECO:0000313" key="5">
    <source>
        <dbReference type="Proteomes" id="UP000321062"/>
    </source>
</evidence>
<name>A0A5B9DPH3_9HYPH</name>
<dbReference type="GO" id="GO:0005536">
    <property type="term" value="F:D-glucose binding"/>
    <property type="evidence" value="ECO:0007669"/>
    <property type="project" value="InterPro"/>
</dbReference>
<keyword evidence="5" id="KW-1185">Reference proteome</keyword>
<protein>
    <submittedName>
        <fullName evidence="4">ROK family protein</fullName>
    </submittedName>
</protein>
<evidence type="ECO:0000256" key="1">
    <source>
        <dbReference type="ARBA" id="ARBA00022679"/>
    </source>
</evidence>
<comment type="similarity">
    <text evidence="3">Belongs to the bacterial glucokinase family.</text>
</comment>
<dbReference type="AlphaFoldDB" id="A0A5B9DPH3"/>
<dbReference type="PANTHER" id="PTHR47690">
    <property type="entry name" value="GLUCOKINASE"/>
    <property type="match status" value="1"/>
</dbReference>
<keyword evidence="2" id="KW-0418">Kinase</keyword>
<dbReference type="InterPro" id="IPR050201">
    <property type="entry name" value="Bacterial_glucokinase"/>
</dbReference>
<dbReference type="InterPro" id="IPR003836">
    <property type="entry name" value="Glucokinase"/>
</dbReference>
<dbReference type="GO" id="GO:0006096">
    <property type="term" value="P:glycolytic process"/>
    <property type="evidence" value="ECO:0007669"/>
    <property type="project" value="InterPro"/>
</dbReference>
<organism evidence="4 5">
    <name type="scientific">Paradevosia tibetensis</name>
    <dbReference type="NCBI Taxonomy" id="1447062"/>
    <lineage>
        <taxon>Bacteria</taxon>
        <taxon>Pseudomonadati</taxon>
        <taxon>Pseudomonadota</taxon>
        <taxon>Alphaproteobacteria</taxon>
        <taxon>Hyphomicrobiales</taxon>
        <taxon>Devosiaceae</taxon>
        <taxon>Paradevosia</taxon>
    </lineage>
</organism>
<evidence type="ECO:0000313" key="4">
    <source>
        <dbReference type="EMBL" id="QEE20912.1"/>
    </source>
</evidence>
<dbReference type="Pfam" id="PF02685">
    <property type="entry name" value="Glucokinase"/>
    <property type="match status" value="1"/>
</dbReference>
<evidence type="ECO:0000256" key="2">
    <source>
        <dbReference type="ARBA" id="ARBA00022777"/>
    </source>
</evidence>
<dbReference type="InterPro" id="IPR043129">
    <property type="entry name" value="ATPase_NBD"/>
</dbReference>
<evidence type="ECO:0000256" key="3">
    <source>
        <dbReference type="RuleBase" id="RU004046"/>
    </source>
</evidence>
<dbReference type="CDD" id="cd24008">
    <property type="entry name" value="ASKHA_NBD_GLK"/>
    <property type="match status" value="1"/>
</dbReference>
<dbReference type="RefSeq" id="WP_147656223.1">
    <property type="nucleotide sequence ID" value="NZ_BMFM01000001.1"/>
</dbReference>
<keyword evidence="1" id="KW-0808">Transferase</keyword>
<dbReference type="Proteomes" id="UP000321062">
    <property type="component" value="Chromosome"/>
</dbReference>
<dbReference type="Gene3D" id="3.40.367.20">
    <property type="match status" value="1"/>
</dbReference>
<dbReference type="SUPFAM" id="SSF53067">
    <property type="entry name" value="Actin-like ATPase domain"/>
    <property type="match status" value="1"/>
</dbReference>
<reference evidence="4 5" key="1">
    <citation type="journal article" date="2015" name="Int. J. Syst. Evol. Microbiol.">
        <title>Youhaiella tibetensis gen. nov., sp. nov., isolated from subsurface sediment.</title>
        <authorList>
            <person name="Wang Y.X."/>
            <person name="Huang F.Q."/>
            <person name="Nogi Y."/>
            <person name="Pang S.J."/>
            <person name="Wang P.K."/>
            <person name="Lv J."/>
        </authorList>
    </citation>
    <scope>NUCLEOTIDE SEQUENCE [LARGE SCALE GENOMIC DNA]</scope>
    <source>
        <strain evidence="5">fig4</strain>
    </source>
</reference>
<dbReference type="GO" id="GO:0005829">
    <property type="term" value="C:cytosol"/>
    <property type="evidence" value="ECO:0007669"/>
    <property type="project" value="TreeGrafter"/>
</dbReference>
<dbReference type="KEGG" id="yti:FNA67_12315"/>
<proteinExistence type="inferred from homology"/>